<evidence type="ECO:0000256" key="1">
    <source>
        <dbReference type="SAM" id="MobiDB-lite"/>
    </source>
</evidence>
<gene>
    <name evidence="2" type="ORF">GN277_16150</name>
</gene>
<dbReference type="AlphaFoldDB" id="A0A7X3MI53"/>
<name>A0A7X3MI53_9FIRM</name>
<reference evidence="2 3" key="1">
    <citation type="submission" date="2019-12" db="EMBL/GenBank/DDBJ databases">
        <title>Sporaefaciens musculi gen. nov., sp. nov., a novel bacterium isolated from the caecum of an obese mouse.</title>
        <authorList>
            <person name="Rasmussen T.S."/>
            <person name="Streidl T."/>
            <person name="Hitch T.C.A."/>
            <person name="Wortmann E."/>
            <person name="Deptula P."/>
            <person name="Hansen M."/>
            <person name="Nielsen D.S."/>
            <person name="Clavel T."/>
            <person name="Vogensen F.K."/>
        </authorList>
    </citation>
    <scope>NUCLEOTIDE SEQUENCE [LARGE SCALE GENOMIC DNA]</scope>
    <source>
        <strain evidence="2 3">WCA-9-b2</strain>
    </source>
</reference>
<proteinExistence type="predicted"/>
<evidence type="ECO:0000313" key="3">
    <source>
        <dbReference type="Proteomes" id="UP000460412"/>
    </source>
</evidence>
<dbReference type="EMBL" id="WUQX01000001">
    <property type="protein sequence ID" value="MXP76863.1"/>
    <property type="molecule type" value="Genomic_DNA"/>
</dbReference>
<evidence type="ECO:0000313" key="2">
    <source>
        <dbReference type="EMBL" id="MXP76863.1"/>
    </source>
</evidence>
<protein>
    <submittedName>
        <fullName evidence="2">Spore coat associated protein CotJA</fullName>
    </submittedName>
</protein>
<comment type="caution">
    <text evidence="2">The sequence shown here is derived from an EMBL/GenBank/DDBJ whole genome shotgun (WGS) entry which is preliminary data.</text>
</comment>
<dbReference type="InterPro" id="IPR020256">
    <property type="entry name" value="Spore_coat_CotJA"/>
</dbReference>
<keyword evidence="3" id="KW-1185">Reference proteome</keyword>
<organism evidence="2 3">
    <name type="scientific">Sporofaciens musculi</name>
    <dbReference type="NCBI Taxonomy" id="2681861"/>
    <lineage>
        <taxon>Bacteria</taxon>
        <taxon>Bacillati</taxon>
        <taxon>Bacillota</taxon>
        <taxon>Clostridia</taxon>
        <taxon>Lachnospirales</taxon>
        <taxon>Lachnospiraceae</taxon>
        <taxon>Sporofaciens</taxon>
    </lineage>
</organism>
<accession>A0A7X3MI53</accession>
<dbReference type="Proteomes" id="UP000460412">
    <property type="component" value="Unassembled WGS sequence"/>
</dbReference>
<dbReference type="Pfam" id="PF11007">
    <property type="entry name" value="CotJA"/>
    <property type="match status" value="1"/>
</dbReference>
<feature type="region of interest" description="Disordered" evidence="1">
    <location>
        <begin position="1"/>
        <end position="25"/>
    </location>
</feature>
<sequence length="89" mass="9876">MRRNGCGRPAPTPAPMPQPVAPCQPAAEPVCCDDNAEYDELNGMPLAMAYVPWQEWRNLYEAEKGFHKGTIFEELDKPFKGMGMGGCCR</sequence>
<feature type="compositionally biased region" description="Pro residues" evidence="1">
    <location>
        <begin position="10"/>
        <end position="22"/>
    </location>
</feature>